<dbReference type="PANTHER" id="PTHR38043:SF1">
    <property type="entry name" value="PROTEIN HEMX"/>
    <property type="match status" value="1"/>
</dbReference>
<comment type="caution">
    <text evidence="2">The sequence shown here is derived from an EMBL/GenBank/DDBJ whole genome shotgun (WGS) entry which is preliminary data.</text>
</comment>
<sequence length="348" mass="37620">MTPHPDPAQAAVPASDGSAKSKSASSFWMTLLALAVAVLALLVSAQVWQKITRIQEQLAKQSADAGQQSLEAKAWAKQAQDTVKDSAARLGLVESRLGEVALQRSQLEELIQSLSRSRDENLVVDIEAALRMAQQQAQLTGSLEPLLGALKSAQQRVQRAAQPRLAPVQRAIEKDLERLRTQQAFDLPGLLIRLDEGVALADGLVFANQAPVAATAPRSAASEAALPTAWWVPGFKQIGEQLMGLVRISRIDAPEAMLLSPEQIFFLRENIKLKLLNARLGLLARQYDAARTDMVHVSAAVRRYADGQSRKTQQMLALLEQAQQQTKAGEVPRLDASLVALATAAAGR</sequence>
<accession>A0A927FGI8</accession>
<keyword evidence="3" id="KW-1185">Reference proteome</keyword>
<keyword evidence="1" id="KW-0812">Transmembrane</keyword>
<dbReference type="PANTHER" id="PTHR38043">
    <property type="entry name" value="PROTEIN HEMX"/>
    <property type="match status" value="1"/>
</dbReference>
<dbReference type="RefSeq" id="WP_191817709.1">
    <property type="nucleotide sequence ID" value="NZ_JACYFT010000001.1"/>
</dbReference>
<proteinExistence type="predicted"/>
<keyword evidence="1" id="KW-1133">Transmembrane helix</keyword>
<name>A0A927FGI8_9BURK</name>
<evidence type="ECO:0000256" key="1">
    <source>
        <dbReference type="SAM" id="Phobius"/>
    </source>
</evidence>
<protein>
    <submittedName>
        <fullName evidence="2">Uroporphyrinogen-III C-methyltransferase</fullName>
    </submittedName>
</protein>
<dbReference type="Proteomes" id="UP000647424">
    <property type="component" value="Unassembled WGS sequence"/>
</dbReference>
<organism evidence="2 3">
    <name type="scientific">Limnohabitans radicicola</name>
    <dbReference type="NCBI Taxonomy" id="2771427"/>
    <lineage>
        <taxon>Bacteria</taxon>
        <taxon>Pseudomonadati</taxon>
        <taxon>Pseudomonadota</taxon>
        <taxon>Betaproteobacteria</taxon>
        <taxon>Burkholderiales</taxon>
        <taxon>Comamonadaceae</taxon>
        <taxon>Limnohabitans</taxon>
    </lineage>
</organism>
<reference evidence="2" key="1">
    <citation type="submission" date="2020-09" db="EMBL/GenBank/DDBJ databases">
        <title>Genome seq and assembly of Limnohabitants sp.</title>
        <authorList>
            <person name="Chhetri G."/>
        </authorList>
    </citation>
    <scope>NUCLEOTIDE SEQUENCE</scope>
    <source>
        <strain evidence="2">JUR4</strain>
    </source>
</reference>
<dbReference type="InterPro" id="IPR007470">
    <property type="entry name" value="HemX"/>
</dbReference>
<evidence type="ECO:0000313" key="2">
    <source>
        <dbReference type="EMBL" id="MBD8049225.1"/>
    </source>
</evidence>
<evidence type="ECO:0000313" key="3">
    <source>
        <dbReference type="Proteomes" id="UP000647424"/>
    </source>
</evidence>
<gene>
    <name evidence="2" type="ORF">IC609_01620</name>
</gene>
<dbReference type="AlphaFoldDB" id="A0A927FGI8"/>
<feature type="transmembrane region" description="Helical" evidence="1">
    <location>
        <begin position="27"/>
        <end position="48"/>
    </location>
</feature>
<dbReference type="Pfam" id="PF04375">
    <property type="entry name" value="HemX"/>
    <property type="match status" value="1"/>
</dbReference>
<keyword evidence="1" id="KW-0472">Membrane</keyword>
<dbReference type="EMBL" id="JACYFT010000001">
    <property type="protein sequence ID" value="MBD8049225.1"/>
    <property type="molecule type" value="Genomic_DNA"/>
</dbReference>